<dbReference type="Pfam" id="PF13679">
    <property type="entry name" value="Methyltransf_32"/>
    <property type="match status" value="1"/>
</dbReference>
<dbReference type="AlphaFoldDB" id="A0A1E7F1T2"/>
<feature type="region of interest" description="Disordered" evidence="1">
    <location>
        <begin position="110"/>
        <end position="134"/>
    </location>
</feature>
<reference evidence="3 4" key="1">
    <citation type="submission" date="2016-09" db="EMBL/GenBank/DDBJ databases">
        <title>Extensive genetic diversity and differential bi-allelic expression allows diatom success in the polar Southern Ocean.</title>
        <authorList>
            <consortium name="DOE Joint Genome Institute"/>
            <person name="Mock T."/>
            <person name="Otillar R.P."/>
            <person name="Strauss J."/>
            <person name="Dupont C."/>
            <person name="Frickenhaus S."/>
            <person name="Maumus F."/>
            <person name="Mcmullan M."/>
            <person name="Sanges R."/>
            <person name="Schmutz J."/>
            <person name="Toseland A."/>
            <person name="Valas R."/>
            <person name="Veluchamy A."/>
            <person name="Ward B.J."/>
            <person name="Allen A."/>
            <person name="Barry K."/>
            <person name="Falciatore A."/>
            <person name="Ferrante M."/>
            <person name="Fortunato A.E."/>
            <person name="Gloeckner G."/>
            <person name="Gruber A."/>
            <person name="Hipkin R."/>
            <person name="Janech M."/>
            <person name="Kroth P."/>
            <person name="Leese F."/>
            <person name="Lindquist E."/>
            <person name="Lyon B.R."/>
            <person name="Martin J."/>
            <person name="Mayer C."/>
            <person name="Parker M."/>
            <person name="Quesneville H."/>
            <person name="Raymond J."/>
            <person name="Uhlig C."/>
            <person name="Valentin K.U."/>
            <person name="Worden A.Z."/>
            <person name="Armbrust E.V."/>
            <person name="Bowler C."/>
            <person name="Green B."/>
            <person name="Moulton V."/>
            <person name="Van Oosterhout C."/>
            <person name="Grigoriev I."/>
        </authorList>
    </citation>
    <scope>NUCLEOTIDE SEQUENCE [LARGE SCALE GENOMIC DNA]</scope>
    <source>
        <strain evidence="3 4">CCMP1102</strain>
    </source>
</reference>
<sequence length="465" mass="52827">MQLIDAWTHLDHGLTVFESVWRPQPFYLAVASSSSPSWQHPLHQKAADLDDATFRDINSSNEVLRDWVTDCLSDLATDNNDDTYDENGNTYQLQSEAFQSMLDVLQEFPTPNTSQQANERKTYSGRTQPREANGIPGRKWEQVEAFTKLVPKGNNNQYPIIDWCSGKGHLARWMHHSSNANESSCGCGCRGRPVHCLEIDSKLCRAGERLTKKQTTIPTNNGVMFYEHDVLNDALPSILQGENFTYTALHACGELHRTALRVAVQNRVRDVVIAPCCYEKHFGRHDTADNDNDGLLFQPLSTVVKDRTSLSIHREDLFLAVADGVVTSNAKEANVREKEQAWRLAFELWRRDQDQEVSHSRNSVKRSSLLPAFTAALLNNAKKSSTTQLADNHHHLDEYAVKGEALQRLVERQELIRRAFQRSFELWLTMDCGLFLEESGYTVELQQLCDRSITPRNVVIVAHHL</sequence>
<dbReference type="InterPro" id="IPR025714">
    <property type="entry name" value="Methyltranfer_dom"/>
</dbReference>
<proteinExistence type="predicted"/>
<evidence type="ECO:0000259" key="2">
    <source>
        <dbReference type="Pfam" id="PF13679"/>
    </source>
</evidence>
<name>A0A1E7F1T2_9STRA</name>
<dbReference type="InParanoid" id="A0A1E7F1T2"/>
<feature type="domain" description="Methyltransferase" evidence="2">
    <location>
        <begin position="138"/>
        <end position="280"/>
    </location>
</feature>
<evidence type="ECO:0000256" key="1">
    <source>
        <dbReference type="SAM" id="MobiDB-lite"/>
    </source>
</evidence>
<dbReference type="Proteomes" id="UP000095751">
    <property type="component" value="Unassembled WGS sequence"/>
</dbReference>
<dbReference type="EMBL" id="KV784365">
    <property type="protein sequence ID" value="OEU12054.1"/>
    <property type="molecule type" value="Genomic_DNA"/>
</dbReference>
<evidence type="ECO:0000313" key="3">
    <source>
        <dbReference type="EMBL" id="OEU12054.1"/>
    </source>
</evidence>
<dbReference type="OrthoDB" id="5875367at2759"/>
<organism evidence="3 4">
    <name type="scientific">Fragilariopsis cylindrus CCMP1102</name>
    <dbReference type="NCBI Taxonomy" id="635003"/>
    <lineage>
        <taxon>Eukaryota</taxon>
        <taxon>Sar</taxon>
        <taxon>Stramenopiles</taxon>
        <taxon>Ochrophyta</taxon>
        <taxon>Bacillariophyta</taxon>
        <taxon>Bacillariophyceae</taxon>
        <taxon>Bacillariophycidae</taxon>
        <taxon>Bacillariales</taxon>
        <taxon>Bacillariaceae</taxon>
        <taxon>Fragilariopsis</taxon>
    </lineage>
</organism>
<evidence type="ECO:0000313" key="4">
    <source>
        <dbReference type="Proteomes" id="UP000095751"/>
    </source>
</evidence>
<dbReference type="PANTHER" id="PTHR13369:SF0">
    <property type="entry name" value="GLUTATHIONE S-TRANSFERASE C-TERMINAL DOMAIN-CONTAINING PROTEIN"/>
    <property type="match status" value="1"/>
</dbReference>
<accession>A0A1E7F1T2</accession>
<dbReference type="GO" id="GO:0005737">
    <property type="term" value="C:cytoplasm"/>
    <property type="evidence" value="ECO:0007669"/>
    <property type="project" value="TreeGrafter"/>
</dbReference>
<dbReference type="KEGG" id="fcy:FRACYDRAFT_244234"/>
<dbReference type="PANTHER" id="PTHR13369">
    <property type="match status" value="1"/>
</dbReference>
<keyword evidence="4" id="KW-1185">Reference proteome</keyword>
<protein>
    <recommendedName>
        <fullName evidence="2">Methyltransferase domain-containing protein</fullName>
    </recommendedName>
</protein>
<gene>
    <name evidence="3" type="ORF">FRACYDRAFT_244234</name>
</gene>